<feature type="compositionally biased region" description="Basic residues" evidence="1">
    <location>
        <begin position="192"/>
        <end position="206"/>
    </location>
</feature>
<evidence type="ECO:0000256" key="1">
    <source>
        <dbReference type="SAM" id="MobiDB-lite"/>
    </source>
</evidence>
<dbReference type="EMBL" id="CAICTM010000061">
    <property type="protein sequence ID" value="CAB9499492.1"/>
    <property type="molecule type" value="Genomic_DNA"/>
</dbReference>
<feature type="region of interest" description="Disordered" evidence="1">
    <location>
        <begin position="153"/>
        <end position="234"/>
    </location>
</feature>
<comment type="caution">
    <text evidence="2">The sequence shown here is derived from an EMBL/GenBank/DDBJ whole genome shotgun (WGS) entry which is preliminary data.</text>
</comment>
<sequence length="377" mass="42835">MSSSEEMDTVVVKMATTADDNNTLIETGTDRTAEFSDHDMDLTESSYGHDESCGSEKDFGGDDDDDDFLDGTIPSMAQFYNNQEQEEPEEEEEDKPCIHYLGRNYEASELVHSAPVLEQSFRNTRKSRRATYTVGSSMSTNIAAITSMSSSSSMKLDSSEHLSDRWSQQPATVVEEEEEEQEEETQGLTSKTSHHSRRRQRQRRERRCSLPATQSLPTKSSSGPARMSNSSFTSRLRASISNKLPTSMSQSEVFSSTRRRATEVDSMNASMTHFTAPRQRRASTMRVVLFGPSEQELLEEAQLNRWGYSNLDVKNIIDDKETFAKLKSDLKARQAVTNNLIGQRIHVFVKNQKHRQQQLLWEQQQEQEQQQAQTVQS</sequence>
<reference evidence="2" key="1">
    <citation type="submission" date="2020-06" db="EMBL/GenBank/DDBJ databases">
        <authorList>
            <consortium name="Plant Systems Biology data submission"/>
        </authorList>
    </citation>
    <scope>NUCLEOTIDE SEQUENCE</scope>
    <source>
        <strain evidence="2">D6</strain>
    </source>
</reference>
<dbReference type="AlphaFoldDB" id="A0A9N8DAV7"/>
<feature type="region of interest" description="Disordered" evidence="1">
    <location>
        <begin position="22"/>
        <end position="73"/>
    </location>
</feature>
<feature type="compositionally biased region" description="Polar residues" evidence="1">
    <location>
        <begin position="211"/>
        <end position="234"/>
    </location>
</feature>
<dbReference type="Proteomes" id="UP001153069">
    <property type="component" value="Unassembled WGS sequence"/>
</dbReference>
<gene>
    <name evidence="2" type="ORF">SEMRO_62_G035440.2</name>
</gene>
<name>A0A9N8DAV7_9STRA</name>
<keyword evidence="3" id="KW-1185">Reference proteome</keyword>
<feature type="compositionally biased region" description="Acidic residues" evidence="1">
    <location>
        <begin position="174"/>
        <end position="185"/>
    </location>
</feature>
<accession>A0A9N8DAV7</accession>
<protein>
    <submittedName>
        <fullName evidence="2">Uncharacterized protein</fullName>
    </submittedName>
</protein>
<organism evidence="2 3">
    <name type="scientific">Seminavis robusta</name>
    <dbReference type="NCBI Taxonomy" id="568900"/>
    <lineage>
        <taxon>Eukaryota</taxon>
        <taxon>Sar</taxon>
        <taxon>Stramenopiles</taxon>
        <taxon>Ochrophyta</taxon>
        <taxon>Bacillariophyta</taxon>
        <taxon>Bacillariophyceae</taxon>
        <taxon>Bacillariophycidae</taxon>
        <taxon>Naviculales</taxon>
        <taxon>Naviculaceae</taxon>
        <taxon>Seminavis</taxon>
    </lineage>
</organism>
<evidence type="ECO:0000313" key="3">
    <source>
        <dbReference type="Proteomes" id="UP001153069"/>
    </source>
</evidence>
<feature type="compositionally biased region" description="Basic and acidic residues" evidence="1">
    <location>
        <begin position="28"/>
        <end position="60"/>
    </location>
</feature>
<evidence type="ECO:0000313" key="2">
    <source>
        <dbReference type="EMBL" id="CAB9499492.1"/>
    </source>
</evidence>
<proteinExistence type="predicted"/>